<dbReference type="CTD" id="20196716"/>
<dbReference type="InterPro" id="IPR000156">
    <property type="entry name" value="Ran_bind_dom"/>
</dbReference>
<dbReference type="EMBL" id="KB096324">
    <property type="protein sequence ID" value="ESO06131.1"/>
    <property type="molecule type" value="Genomic_DNA"/>
</dbReference>
<dbReference type="RefSeq" id="XP_009015499.1">
    <property type="nucleotide sequence ID" value="XM_009017251.1"/>
</dbReference>
<evidence type="ECO:0000259" key="1">
    <source>
        <dbReference type="PROSITE" id="PS50196"/>
    </source>
</evidence>
<dbReference type="Pfam" id="PF00638">
    <property type="entry name" value="Ran_BP1"/>
    <property type="match status" value="1"/>
</dbReference>
<dbReference type="AlphaFoldDB" id="T1EJG6"/>
<dbReference type="EnsemblMetazoa" id="HelroT144824">
    <property type="protein sequence ID" value="HelroP144824"/>
    <property type="gene ID" value="HelroG144824"/>
</dbReference>
<dbReference type="GO" id="GO:0005737">
    <property type="term" value="C:cytoplasm"/>
    <property type="evidence" value="ECO:0000318"/>
    <property type="project" value="GO_Central"/>
</dbReference>
<dbReference type="GeneID" id="20196716"/>
<dbReference type="Gene3D" id="2.30.29.30">
    <property type="entry name" value="Pleckstrin-homology domain (PH domain)/Phosphotyrosine-binding domain (PTB)"/>
    <property type="match status" value="1"/>
</dbReference>
<accession>T1EJG6</accession>
<dbReference type="SUPFAM" id="SSF50729">
    <property type="entry name" value="PH domain-like"/>
    <property type="match status" value="1"/>
</dbReference>
<organism evidence="3 4">
    <name type="scientific">Helobdella robusta</name>
    <name type="common">Californian leech</name>
    <dbReference type="NCBI Taxonomy" id="6412"/>
    <lineage>
        <taxon>Eukaryota</taxon>
        <taxon>Metazoa</taxon>
        <taxon>Spiralia</taxon>
        <taxon>Lophotrochozoa</taxon>
        <taxon>Annelida</taxon>
        <taxon>Clitellata</taxon>
        <taxon>Hirudinea</taxon>
        <taxon>Rhynchobdellida</taxon>
        <taxon>Glossiphoniidae</taxon>
        <taxon>Helobdella</taxon>
    </lineage>
</organism>
<dbReference type="FunFam" id="2.30.29.30:FF:000018">
    <property type="entry name" value="E3 SUMO-protein ligase RanBP2"/>
    <property type="match status" value="1"/>
</dbReference>
<dbReference type="EMBL" id="AMQM01000560">
    <property type="status" value="NOT_ANNOTATED_CDS"/>
    <property type="molecule type" value="Genomic_DNA"/>
</dbReference>
<dbReference type="KEGG" id="hro:HELRODRAFT_144824"/>
<dbReference type="PANTHER" id="PTHR23138">
    <property type="entry name" value="RAN BINDING PROTEIN"/>
    <property type="match status" value="1"/>
</dbReference>
<keyword evidence="4" id="KW-1185">Reference proteome</keyword>
<evidence type="ECO:0000313" key="2">
    <source>
        <dbReference type="EMBL" id="ESO06131.1"/>
    </source>
</evidence>
<proteinExistence type="predicted"/>
<sequence length="132" mass="15625">DDDHIYFEPVVSLPDNFQVKTGEEDETVIFAEKAKLYRFCQNEWKERGVGEVKLLKKCETKFRLIMRREKILKICCNHWISSQMELILMPNSNNKAFVWHADDFADGDVTHEKFCIKFKTEEVALSFKQCIE</sequence>
<dbReference type="HOGENOM" id="CLU_067861_2_2_1"/>
<dbReference type="OrthoDB" id="2357150at2759"/>
<dbReference type="InParanoid" id="T1EJG6"/>
<evidence type="ECO:0000313" key="3">
    <source>
        <dbReference type="EnsemblMetazoa" id="HelroP144824"/>
    </source>
</evidence>
<dbReference type="STRING" id="6412.T1EJG6"/>
<reference evidence="4" key="1">
    <citation type="submission" date="2012-12" db="EMBL/GenBank/DDBJ databases">
        <authorList>
            <person name="Hellsten U."/>
            <person name="Grimwood J."/>
            <person name="Chapman J.A."/>
            <person name="Shapiro H."/>
            <person name="Aerts A."/>
            <person name="Otillar R.P."/>
            <person name="Terry A.Y."/>
            <person name="Boore J.L."/>
            <person name="Simakov O."/>
            <person name="Marletaz F."/>
            <person name="Cho S.-J."/>
            <person name="Edsinger-Gonzales E."/>
            <person name="Havlak P."/>
            <person name="Kuo D.-H."/>
            <person name="Larsson T."/>
            <person name="Lv J."/>
            <person name="Arendt D."/>
            <person name="Savage R."/>
            <person name="Osoegawa K."/>
            <person name="de Jong P."/>
            <person name="Lindberg D.R."/>
            <person name="Seaver E.C."/>
            <person name="Weisblat D.A."/>
            <person name="Putnam N.H."/>
            <person name="Grigoriev I.V."/>
            <person name="Rokhsar D.S."/>
        </authorList>
    </citation>
    <scope>NUCLEOTIDE SEQUENCE</scope>
</reference>
<dbReference type="eggNOG" id="KOG0864">
    <property type="taxonomic scope" value="Eukaryota"/>
</dbReference>
<gene>
    <name evidence="3" type="primary">20196716</name>
    <name evidence="2" type="ORF">HELRODRAFT_144824</name>
</gene>
<name>T1EJG6_HELRO</name>
<protein>
    <recommendedName>
        <fullName evidence="1">RanBD1 domain-containing protein</fullName>
    </recommendedName>
</protein>
<reference evidence="2 4" key="2">
    <citation type="journal article" date="2013" name="Nature">
        <title>Insights into bilaterian evolution from three spiralian genomes.</title>
        <authorList>
            <person name="Simakov O."/>
            <person name="Marletaz F."/>
            <person name="Cho S.J."/>
            <person name="Edsinger-Gonzales E."/>
            <person name="Havlak P."/>
            <person name="Hellsten U."/>
            <person name="Kuo D.H."/>
            <person name="Larsson T."/>
            <person name="Lv J."/>
            <person name="Arendt D."/>
            <person name="Savage R."/>
            <person name="Osoegawa K."/>
            <person name="de Jong P."/>
            <person name="Grimwood J."/>
            <person name="Chapman J.A."/>
            <person name="Shapiro H."/>
            <person name="Aerts A."/>
            <person name="Otillar R.P."/>
            <person name="Terry A.Y."/>
            <person name="Boore J.L."/>
            <person name="Grigoriev I.V."/>
            <person name="Lindberg D.R."/>
            <person name="Seaver E.C."/>
            <person name="Weisblat D.A."/>
            <person name="Putnam N.H."/>
            <person name="Rokhsar D.S."/>
        </authorList>
    </citation>
    <scope>NUCLEOTIDE SEQUENCE</scope>
</reference>
<dbReference type="GO" id="GO:0005643">
    <property type="term" value="C:nuclear pore"/>
    <property type="evidence" value="ECO:0000318"/>
    <property type="project" value="GO_Central"/>
</dbReference>
<feature type="domain" description="RanBD1" evidence="1">
    <location>
        <begin position="6"/>
        <end position="132"/>
    </location>
</feature>
<dbReference type="InterPro" id="IPR011993">
    <property type="entry name" value="PH-like_dom_sf"/>
</dbReference>
<dbReference type="SMART" id="SM00160">
    <property type="entry name" value="RanBD"/>
    <property type="match status" value="1"/>
</dbReference>
<dbReference type="InterPro" id="IPR045255">
    <property type="entry name" value="RanBP1-like"/>
</dbReference>
<dbReference type="PROSITE" id="PS50196">
    <property type="entry name" value="RANBD1"/>
    <property type="match status" value="1"/>
</dbReference>
<dbReference type="PANTHER" id="PTHR23138:SF94">
    <property type="entry name" value="RAN BINDING PROTEIN 1"/>
    <property type="match status" value="1"/>
</dbReference>
<dbReference type="Proteomes" id="UP000015101">
    <property type="component" value="Unassembled WGS sequence"/>
</dbReference>
<evidence type="ECO:0000313" key="4">
    <source>
        <dbReference type="Proteomes" id="UP000015101"/>
    </source>
</evidence>
<reference evidence="3" key="3">
    <citation type="submission" date="2015-06" db="UniProtKB">
        <authorList>
            <consortium name="EnsemblMetazoa"/>
        </authorList>
    </citation>
    <scope>IDENTIFICATION</scope>
</reference>
<dbReference type="OMA" id="CANHLLM"/>